<dbReference type="Gene3D" id="3.40.710.10">
    <property type="entry name" value="DD-peptidase/beta-lactamase superfamily"/>
    <property type="match status" value="2"/>
</dbReference>
<keyword evidence="2" id="KW-0732">Signal</keyword>
<accession>A0A448Z2D1</accession>
<dbReference type="AlphaFoldDB" id="A0A448Z2D1"/>
<feature type="domain" description="Beta-lactamase-related" evidence="3">
    <location>
        <begin position="229"/>
        <end position="438"/>
    </location>
</feature>
<gene>
    <name evidence="4" type="ORF">PSNMU_V1.4_AUG-EV-PASAV3_0029330</name>
</gene>
<dbReference type="InterPro" id="IPR012338">
    <property type="entry name" value="Beta-lactam/transpept-like"/>
</dbReference>
<feature type="chain" id="PRO_5019120373" description="Beta-lactamase-related domain-containing protein" evidence="2">
    <location>
        <begin position="25"/>
        <end position="652"/>
    </location>
</feature>
<evidence type="ECO:0000313" key="5">
    <source>
        <dbReference type="Proteomes" id="UP000291116"/>
    </source>
</evidence>
<dbReference type="EMBL" id="CAACVS010000082">
    <property type="protein sequence ID" value="VEU36257.1"/>
    <property type="molecule type" value="Genomic_DNA"/>
</dbReference>
<evidence type="ECO:0000259" key="3">
    <source>
        <dbReference type="Pfam" id="PF00144"/>
    </source>
</evidence>
<dbReference type="SUPFAM" id="SSF56601">
    <property type="entry name" value="beta-lactamase/transpeptidase-like"/>
    <property type="match status" value="1"/>
</dbReference>
<reference evidence="4 5" key="1">
    <citation type="submission" date="2019-01" db="EMBL/GenBank/DDBJ databases">
        <authorList>
            <person name="Ferrante I. M."/>
        </authorList>
    </citation>
    <scope>NUCLEOTIDE SEQUENCE [LARGE SCALE GENOMIC DNA]</scope>
    <source>
        <strain evidence="4 5">B856</strain>
    </source>
</reference>
<feature type="compositionally biased region" description="Pro residues" evidence="1">
    <location>
        <begin position="451"/>
        <end position="460"/>
    </location>
</feature>
<dbReference type="PANTHER" id="PTHR43283">
    <property type="entry name" value="BETA-LACTAMASE-RELATED"/>
    <property type="match status" value="1"/>
</dbReference>
<dbReference type="OrthoDB" id="44374at2759"/>
<dbReference type="Pfam" id="PF00144">
    <property type="entry name" value="Beta-lactamase"/>
    <property type="match status" value="2"/>
</dbReference>
<dbReference type="InterPro" id="IPR050789">
    <property type="entry name" value="Diverse_Enzym_Activities"/>
</dbReference>
<feature type="region of interest" description="Disordered" evidence="1">
    <location>
        <begin position="449"/>
        <end position="548"/>
    </location>
</feature>
<dbReference type="PRINTS" id="PR01217">
    <property type="entry name" value="PRICHEXTENSN"/>
</dbReference>
<keyword evidence="5" id="KW-1185">Reference proteome</keyword>
<evidence type="ECO:0000256" key="1">
    <source>
        <dbReference type="SAM" id="MobiDB-lite"/>
    </source>
</evidence>
<feature type="domain" description="Beta-lactamase-related" evidence="3">
    <location>
        <begin position="27"/>
        <end position="156"/>
    </location>
</feature>
<feature type="signal peptide" evidence="2">
    <location>
        <begin position="1"/>
        <end position="24"/>
    </location>
</feature>
<organism evidence="4 5">
    <name type="scientific">Pseudo-nitzschia multistriata</name>
    <dbReference type="NCBI Taxonomy" id="183589"/>
    <lineage>
        <taxon>Eukaryota</taxon>
        <taxon>Sar</taxon>
        <taxon>Stramenopiles</taxon>
        <taxon>Ochrophyta</taxon>
        <taxon>Bacillariophyta</taxon>
        <taxon>Bacillariophyceae</taxon>
        <taxon>Bacillariophycidae</taxon>
        <taxon>Bacillariales</taxon>
        <taxon>Bacillariaceae</taxon>
        <taxon>Pseudo-nitzschia</taxon>
    </lineage>
</organism>
<name>A0A448Z2D1_9STRA</name>
<proteinExistence type="predicted"/>
<evidence type="ECO:0000313" key="4">
    <source>
        <dbReference type="EMBL" id="VEU36257.1"/>
    </source>
</evidence>
<dbReference type="InterPro" id="IPR001466">
    <property type="entry name" value="Beta-lactam-related"/>
</dbReference>
<dbReference type="Proteomes" id="UP000291116">
    <property type="component" value="Unassembled WGS sequence"/>
</dbReference>
<protein>
    <recommendedName>
        <fullName evidence="3">Beta-lactamase-related domain-containing protein</fullName>
    </recommendedName>
</protein>
<evidence type="ECO:0000256" key="2">
    <source>
        <dbReference type="SAM" id="SignalP"/>
    </source>
</evidence>
<sequence length="652" mass="71230">MVSATLKKYLKFLLFQCLILSVLGDDFDNAISAKIKSLAIRGASIAYYDSNKMPSPVTRGYGQISSDSSSASVTPDTAFMIASVSKPFTASAVAVLVDKGIISLDDDICDVIPAGYSDTMCRNQNHPNVKITWRMMITHRSSMKGNIPDAKDRWGDPISPSYGPSGGYTSDAPAVGNPTCPLGEIGDFYHALLTDDPNATTDVGAGVILQGGKELDWFDLAISNGSMWSRSKPGQRRDYSNAAYGFVSALIEFATGQSFPDFCREHLFEPLGMSHTEWFLDDLPDGSQVAVPVEKKRNGGYMDVGHYCFIDYASGQLRTSANDIARWSNAMLDYGSPMLWSTAVGKEIVKCQEKNVNGEPIGNNNCDFGYGWILLNNSMKQSTQEKWLKQGFSEYDWTDGVWHDGSEAGSQTNIVILPKAGIFVAVLTNTDLNSETAAQQLTQAVVEAPLPSLPPTPTPLSNPTLAPQPTRAPASPTRAPTNPTKAPTNPTRAPTNPTKAPTNPTRAPTNPTRAPTNPTKAPTNPTRAPTNPTRAPTNPTAAPQPDGKCPGEVEFVFSLETDDFPEETKWVLKRNNRVVKKRRYKTYENPLSFYEESICVPLTGNYKFVIVDRYGDGVCCDKGDGSYEISFNGEVKRRGGDFRRRQRTKWSA</sequence>
<feature type="compositionally biased region" description="Low complexity" evidence="1">
    <location>
        <begin position="461"/>
        <end position="543"/>
    </location>
</feature>